<sequence>MTPTSPPSPHSSFTPKLPLHQIYCSYALVTPDDLDAEERYGTIEWKTCCTSSLINAGKARRLANDGCRAVIYKGKGSRQNATALPVTWALIPSPPPPSFLAPSPLESHTNENSVATISRETVAARSLSLYSVTLGNSRRPRPPASLTAAAPRWPAGPRVNTANT</sequence>
<dbReference type="EMBL" id="BGZK01000108">
    <property type="protein sequence ID" value="GBP19418.1"/>
    <property type="molecule type" value="Genomic_DNA"/>
</dbReference>
<evidence type="ECO:0000256" key="1">
    <source>
        <dbReference type="SAM" id="MobiDB-lite"/>
    </source>
</evidence>
<reference evidence="2 3" key="1">
    <citation type="journal article" date="2019" name="Commun. Biol.">
        <title>The bagworm genome reveals a unique fibroin gene that provides high tensile strength.</title>
        <authorList>
            <person name="Kono N."/>
            <person name="Nakamura H."/>
            <person name="Ohtoshi R."/>
            <person name="Tomita M."/>
            <person name="Numata K."/>
            <person name="Arakawa K."/>
        </authorList>
    </citation>
    <scope>NUCLEOTIDE SEQUENCE [LARGE SCALE GENOMIC DNA]</scope>
</reference>
<dbReference type="AlphaFoldDB" id="A0A4C1TZR3"/>
<name>A0A4C1TZR3_EUMVA</name>
<evidence type="ECO:0000313" key="3">
    <source>
        <dbReference type="Proteomes" id="UP000299102"/>
    </source>
</evidence>
<feature type="region of interest" description="Disordered" evidence="1">
    <location>
        <begin position="134"/>
        <end position="164"/>
    </location>
</feature>
<gene>
    <name evidence="2" type="ORF">EVAR_15766_1</name>
</gene>
<proteinExistence type="predicted"/>
<accession>A0A4C1TZR3</accession>
<dbReference type="Proteomes" id="UP000299102">
    <property type="component" value="Unassembled WGS sequence"/>
</dbReference>
<evidence type="ECO:0000313" key="2">
    <source>
        <dbReference type="EMBL" id="GBP19418.1"/>
    </source>
</evidence>
<organism evidence="2 3">
    <name type="scientific">Eumeta variegata</name>
    <name type="common">Bagworm moth</name>
    <name type="synonym">Eumeta japonica</name>
    <dbReference type="NCBI Taxonomy" id="151549"/>
    <lineage>
        <taxon>Eukaryota</taxon>
        <taxon>Metazoa</taxon>
        <taxon>Ecdysozoa</taxon>
        <taxon>Arthropoda</taxon>
        <taxon>Hexapoda</taxon>
        <taxon>Insecta</taxon>
        <taxon>Pterygota</taxon>
        <taxon>Neoptera</taxon>
        <taxon>Endopterygota</taxon>
        <taxon>Lepidoptera</taxon>
        <taxon>Glossata</taxon>
        <taxon>Ditrysia</taxon>
        <taxon>Tineoidea</taxon>
        <taxon>Psychidae</taxon>
        <taxon>Oiketicinae</taxon>
        <taxon>Eumeta</taxon>
    </lineage>
</organism>
<comment type="caution">
    <text evidence="2">The sequence shown here is derived from an EMBL/GenBank/DDBJ whole genome shotgun (WGS) entry which is preliminary data.</text>
</comment>
<keyword evidence="3" id="KW-1185">Reference proteome</keyword>
<protein>
    <submittedName>
        <fullName evidence="2">Uncharacterized protein</fullName>
    </submittedName>
</protein>